<feature type="binding site" evidence="6">
    <location>
        <position position="224"/>
    </location>
    <ligand>
        <name>AMP</name>
        <dbReference type="ChEBI" id="CHEBI:456215"/>
    </ligand>
</feature>
<feature type="binding site" evidence="6">
    <location>
        <position position="100"/>
    </location>
    <ligand>
        <name>(6S)-NADPHX</name>
        <dbReference type="ChEBI" id="CHEBI:64076"/>
    </ligand>
</feature>
<dbReference type="Proteomes" id="UP000231214">
    <property type="component" value="Unassembled WGS sequence"/>
</dbReference>
<comment type="cofactor">
    <cofactor evidence="6">
        <name>Mg(2+)</name>
        <dbReference type="ChEBI" id="CHEBI:18420"/>
    </cofactor>
</comment>
<dbReference type="SUPFAM" id="SSF53613">
    <property type="entry name" value="Ribokinase-like"/>
    <property type="match status" value="1"/>
</dbReference>
<feature type="binding site" evidence="6">
    <location>
        <position position="225"/>
    </location>
    <ligand>
        <name>(6S)-NADPHX</name>
        <dbReference type="ChEBI" id="CHEBI:64076"/>
    </ligand>
</feature>
<evidence type="ECO:0000313" key="8">
    <source>
        <dbReference type="EMBL" id="PIU02309.1"/>
    </source>
</evidence>
<dbReference type="InterPro" id="IPR000631">
    <property type="entry name" value="CARKD"/>
</dbReference>
<name>A0A2M6XBE3_9BACT</name>
<keyword evidence="4 6" id="KW-0520">NAD</keyword>
<keyword evidence="2 6" id="KW-0067">ATP-binding</keyword>
<dbReference type="NCBIfam" id="TIGR00196">
    <property type="entry name" value="yjeF_cterm"/>
    <property type="match status" value="1"/>
</dbReference>
<dbReference type="PROSITE" id="PS51383">
    <property type="entry name" value="YJEF_C_3"/>
    <property type="match status" value="1"/>
</dbReference>
<comment type="function">
    <text evidence="6">Catalyzes the dehydration of the S-form of NAD(P)HX at the expense of ADP, which is converted to AMP. Together with NAD(P)HX epimerase, which catalyzes the epimerization of the S- and R-forms, the enzyme allows the repair of both epimers of NAD(P)HX, a damaged form of NAD(P)H that is a result of enzymatic or heat-dependent hydration.</text>
</comment>
<evidence type="ECO:0000256" key="6">
    <source>
        <dbReference type="HAMAP-Rule" id="MF_01965"/>
    </source>
</evidence>
<dbReference type="EC" id="4.2.1.136" evidence="6"/>
<comment type="caution">
    <text evidence="8">The sequence shown here is derived from an EMBL/GenBank/DDBJ whole genome shotgun (WGS) entry which is preliminary data.</text>
</comment>
<gene>
    <name evidence="6" type="primary">nnrD</name>
    <name evidence="8" type="ORF">COT66_00965</name>
</gene>
<dbReference type="GO" id="GO:0046496">
    <property type="term" value="P:nicotinamide nucleotide metabolic process"/>
    <property type="evidence" value="ECO:0007669"/>
    <property type="project" value="UniProtKB-UniRule"/>
</dbReference>
<dbReference type="CDD" id="cd01171">
    <property type="entry name" value="YXKO-related"/>
    <property type="match status" value="1"/>
</dbReference>
<organism evidence="8 9">
    <name type="scientific">Candidatus Shapirobacteria bacterium CG09_land_8_20_14_0_10_49_15</name>
    <dbReference type="NCBI Taxonomy" id="1974482"/>
    <lineage>
        <taxon>Bacteria</taxon>
        <taxon>Candidatus Shapironibacteriota</taxon>
    </lineage>
</organism>
<evidence type="ECO:0000256" key="4">
    <source>
        <dbReference type="ARBA" id="ARBA00023027"/>
    </source>
</evidence>
<evidence type="ECO:0000256" key="3">
    <source>
        <dbReference type="ARBA" id="ARBA00022857"/>
    </source>
</evidence>
<comment type="catalytic activity">
    <reaction evidence="6">
        <text>(6S)-NADPHX + ADP = AMP + phosphate + NADPH + H(+)</text>
        <dbReference type="Rhea" id="RHEA:32235"/>
        <dbReference type="ChEBI" id="CHEBI:15378"/>
        <dbReference type="ChEBI" id="CHEBI:43474"/>
        <dbReference type="ChEBI" id="CHEBI:57783"/>
        <dbReference type="ChEBI" id="CHEBI:64076"/>
        <dbReference type="ChEBI" id="CHEBI:456215"/>
        <dbReference type="ChEBI" id="CHEBI:456216"/>
        <dbReference type="EC" id="4.2.1.136"/>
    </reaction>
</comment>
<dbReference type="HAMAP" id="MF_01965">
    <property type="entry name" value="NADHX_dehydratase"/>
    <property type="match status" value="1"/>
</dbReference>
<dbReference type="AlphaFoldDB" id="A0A2M6XBE3"/>
<reference evidence="9" key="1">
    <citation type="submission" date="2017-09" db="EMBL/GenBank/DDBJ databases">
        <title>Depth-based differentiation of microbial function through sediment-hosted aquifers and enrichment of novel symbionts in the deep terrestrial subsurface.</title>
        <authorList>
            <person name="Probst A.J."/>
            <person name="Ladd B."/>
            <person name="Jarett J.K."/>
            <person name="Geller-Mcgrath D.E."/>
            <person name="Sieber C.M.K."/>
            <person name="Emerson J.B."/>
            <person name="Anantharaman K."/>
            <person name="Thomas B.C."/>
            <person name="Malmstrom R."/>
            <person name="Stieglmeier M."/>
            <person name="Klingl A."/>
            <person name="Woyke T."/>
            <person name="Ryan C.M."/>
            <person name="Banfield J.F."/>
        </authorList>
    </citation>
    <scope>NUCLEOTIDE SEQUENCE [LARGE SCALE GENOMIC DNA]</scope>
</reference>
<sequence>MQEFDSKTLKNLFKPGAASTKEDNGCVMIVGGSNLFHGAPLLALKTASRVVDMVFFASPEPSVGQAAAEIKSQLSAFIWIPWEQKEEYLNKSDAVLVGPGLKRYHSDRNRLCRDQRVCDRTGEMTKKLTHQLLADFAGKQWVIDAGSLQVMEADEIPLGAIVTPNKKEFQMLFGCPPTPANAAKMAQKYRCVVVLKDVVMTVCSPDQGVLVGGGNAGLTKGGTGDVLAGLAVALAAKNEPFLAACAAAWAVKKAAEQLHRQAGFAYNADDLAAKVPAVLGKYFR</sequence>
<evidence type="ECO:0000256" key="1">
    <source>
        <dbReference type="ARBA" id="ARBA00022741"/>
    </source>
</evidence>
<keyword evidence="1 6" id="KW-0547">Nucleotide-binding</keyword>
<comment type="caution">
    <text evidence="6">Lacks conserved residue(s) required for the propagation of feature annotation.</text>
</comment>
<dbReference type="InterPro" id="IPR029056">
    <property type="entry name" value="Ribokinase-like"/>
</dbReference>
<evidence type="ECO:0000256" key="5">
    <source>
        <dbReference type="ARBA" id="ARBA00023239"/>
    </source>
</evidence>
<feature type="domain" description="YjeF C-terminal" evidence="7">
    <location>
        <begin position="4"/>
        <end position="282"/>
    </location>
</feature>
<dbReference type="EMBL" id="PEZK01000017">
    <property type="protein sequence ID" value="PIU02309.1"/>
    <property type="molecule type" value="Genomic_DNA"/>
</dbReference>
<comment type="subunit">
    <text evidence="6">Homotetramer.</text>
</comment>
<accession>A0A2M6XBE3</accession>
<dbReference type="Pfam" id="PF01256">
    <property type="entry name" value="Carb_kinase"/>
    <property type="match status" value="1"/>
</dbReference>
<proteinExistence type="inferred from homology"/>
<comment type="similarity">
    <text evidence="6">Belongs to the NnrD/CARKD family.</text>
</comment>
<dbReference type="PANTHER" id="PTHR12592:SF0">
    <property type="entry name" value="ATP-DEPENDENT (S)-NAD(P)H-HYDRATE DEHYDRATASE"/>
    <property type="match status" value="1"/>
</dbReference>
<keyword evidence="5 6" id="KW-0456">Lyase</keyword>
<dbReference type="GO" id="GO:0110051">
    <property type="term" value="P:metabolite repair"/>
    <property type="evidence" value="ECO:0007669"/>
    <property type="project" value="TreeGrafter"/>
</dbReference>
<evidence type="ECO:0000259" key="7">
    <source>
        <dbReference type="PROSITE" id="PS51383"/>
    </source>
</evidence>
<protein>
    <recommendedName>
        <fullName evidence="6">ADP-dependent (S)-NAD(P)H-hydrate dehydratase</fullName>
        <ecNumber evidence="6">4.2.1.136</ecNumber>
    </recommendedName>
    <alternativeName>
        <fullName evidence="6">ADP-dependent NAD(P)HX dehydratase</fullName>
    </alternativeName>
</protein>
<evidence type="ECO:0000313" key="9">
    <source>
        <dbReference type="Proteomes" id="UP000231214"/>
    </source>
</evidence>
<keyword evidence="3 6" id="KW-0521">NADP</keyword>
<dbReference type="GO" id="GO:0052855">
    <property type="term" value="F:ADP-dependent NAD(P)H-hydrate dehydratase activity"/>
    <property type="evidence" value="ECO:0007669"/>
    <property type="project" value="UniProtKB-UniRule"/>
</dbReference>
<feature type="binding site" evidence="6">
    <location>
        <position position="39"/>
    </location>
    <ligand>
        <name>(6S)-NADPHX</name>
        <dbReference type="ChEBI" id="CHEBI:64076"/>
    </ligand>
</feature>
<comment type="catalytic activity">
    <reaction evidence="6">
        <text>(6S)-NADHX + ADP = AMP + phosphate + NADH + H(+)</text>
        <dbReference type="Rhea" id="RHEA:32223"/>
        <dbReference type="ChEBI" id="CHEBI:15378"/>
        <dbReference type="ChEBI" id="CHEBI:43474"/>
        <dbReference type="ChEBI" id="CHEBI:57945"/>
        <dbReference type="ChEBI" id="CHEBI:64074"/>
        <dbReference type="ChEBI" id="CHEBI:456215"/>
        <dbReference type="ChEBI" id="CHEBI:456216"/>
        <dbReference type="EC" id="4.2.1.136"/>
    </reaction>
</comment>
<dbReference type="PANTHER" id="PTHR12592">
    <property type="entry name" value="ATP-DEPENDENT (S)-NAD(P)H-HYDRATE DEHYDRATASE FAMILY MEMBER"/>
    <property type="match status" value="1"/>
</dbReference>
<evidence type="ECO:0000256" key="2">
    <source>
        <dbReference type="ARBA" id="ARBA00022840"/>
    </source>
</evidence>
<dbReference type="GO" id="GO:0005524">
    <property type="term" value="F:ATP binding"/>
    <property type="evidence" value="ECO:0007669"/>
    <property type="project" value="UniProtKB-KW"/>
</dbReference>
<dbReference type="Gene3D" id="3.40.1190.20">
    <property type="match status" value="1"/>
</dbReference>